<evidence type="ECO:0000256" key="4">
    <source>
        <dbReference type="ARBA" id="ARBA00023163"/>
    </source>
</evidence>
<dbReference type="CDD" id="cd00067">
    <property type="entry name" value="GAL4"/>
    <property type="match status" value="1"/>
</dbReference>
<keyword evidence="5" id="KW-0539">Nucleus</keyword>
<gene>
    <name evidence="9" type="ORF">CLIB1423_20S01310</name>
</gene>
<evidence type="ECO:0000256" key="7">
    <source>
        <dbReference type="SAM" id="Phobius"/>
    </source>
</evidence>
<dbReference type="PROSITE" id="PS50048">
    <property type="entry name" value="ZN2_CY6_FUNGAL_2"/>
    <property type="match status" value="1"/>
</dbReference>
<dbReference type="PROSITE" id="PS00463">
    <property type="entry name" value="ZN2_CY6_FUNGAL_1"/>
    <property type="match status" value="1"/>
</dbReference>
<keyword evidence="7" id="KW-0812">Transmembrane</keyword>
<evidence type="ECO:0000256" key="6">
    <source>
        <dbReference type="SAM" id="MobiDB-lite"/>
    </source>
</evidence>
<dbReference type="GO" id="GO:0005634">
    <property type="term" value="C:nucleus"/>
    <property type="evidence" value="ECO:0007669"/>
    <property type="project" value="TreeGrafter"/>
</dbReference>
<name>A0A9P0W0T3_9ASCO</name>
<dbReference type="SMART" id="SM00906">
    <property type="entry name" value="Fungal_trans"/>
    <property type="match status" value="1"/>
</dbReference>
<feature type="region of interest" description="Disordered" evidence="6">
    <location>
        <begin position="894"/>
        <end position="979"/>
    </location>
</feature>
<evidence type="ECO:0000313" key="10">
    <source>
        <dbReference type="Proteomes" id="UP000837801"/>
    </source>
</evidence>
<dbReference type="AlphaFoldDB" id="A0A9P0W0T3"/>
<evidence type="ECO:0000313" key="9">
    <source>
        <dbReference type="EMBL" id="CAH2354980.1"/>
    </source>
</evidence>
<dbReference type="CDD" id="cd12148">
    <property type="entry name" value="fungal_TF_MHR"/>
    <property type="match status" value="1"/>
</dbReference>
<reference evidence="9" key="1">
    <citation type="submission" date="2022-03" db="EMBL/GenBank/DDBJ databases">
        <authorList>
            <person name="Legras J.-L."/>
            <person name="Devillers H."/>
            <person name="Grondin C."/>
        </authorList>
    </citation>
    <scope>NUCLEOTIDE SEQUENCE</scope>
    <source>
        <strain evidence="9">CLIB 1423</strain>
    </source>
</reference>
<dbReference type="InterPro" id="IPR050675">
    <property type="entry name" value="OAF3"/>
</dbReference>
<evidence type="ECO:0000256" key="1">
    <source>
        <dbReference type="ARBA" id="ARBA00022723"/>
    </source>
</evidence>
<dbReference type="OrthoDB" id="5069333at2759"/>
<dbReference type="InterPro" id="IPR001138">
    <property type="entry name" value="Zn2Cys6_DnaBD"/>
</dbReference>
<evidence type="ECO:0000256" key="3">
    <source>
        <dbReference type="ARBA" id="ARBA00023125"/>
    </source>
</evidence>
<evidence type="ECO:0000256" key="5">
    <source>
        <dbReference type="ARBA" id="ARBA00023242"/>
    </source>
</evidence>
<dbReference type="InterPro" id="IPR007219">
    <property type="entry name" value="XnlR_reg_dom"/>
</dbReference>
<dbReference type="EMBL" id="CAKXYY010000020">
    <property type="protein sequence ID" value="CAH2354980.1"/>
    <property type="molecule type" value="Genomic_DNA"/>
</dbReference>
<feature type="transmembrane region" description="Helical" evidence="7">
    <location>
        <begin position="740"/>
        <end position="762"/>
    </location>
</feature>
<protein>
    <submittedName>
        <fullName evidence="9">Multidrug resistance regulator 1</fullName>
    </submittedName>
</protein>
<dbReference type="GO" id="GO:0006351">
    <property type="term" value="P:DNA-templated transcription"/>
    <property type="evidence" value="ECO:0007669"/>
    <property type="project" value="InterPro"/>
</dbReference>
<organism evidence="9 10">
    <name type="scientific">[Candida] railenensis</name>
    <dbReference type="NCBI Taxonomy" id="45579"/>
    <lineage>
        <taxon>Eukaryota</taxon>
        <taxon>Fungi</taxon>
        <taxon>Dikarya</taxon>
        <taxon>Ascomycota</taxon>
        <taxon>Saccharomycotina</taxon>
        <taxon>Pichiomycetes</taxon>
        <taxon>Debaryomycetaceae</taxon>
        <taxon>Kurtzmaniella</taxon>
    </lineage>
</organism>
<keyword evidence="1" id="KW-0479">Metal-binding</keyword>
<dbReference type="InterPro" id="IPR036864">
    <property type="entry name" value="Zn2-C6_fun-type_DNA-bd_sf"/>
</dbReference>
<feature type="domain" description="Zn(2)-C6 fungal-type" evidence="8">
    <location>
        <begin position="15"/>
        <end position="45"/>
    </location>
</feature>
<sequence length="1088" mass="123831">MSEPRQKKRQRQTLVCEFCRKRKVKCDKGNPCSTCKKYGNVNCHYSDNMFQMISGNTFVEQNHMGDTNYMVKTSPNGNGVGALRKSSDSSVKSDLELELESLKQKIKSIEQSVTSIATSDLSPNSIQSNSSSTQYGLPSLDTPTLADPLTISSHWKDKSMLGRNPVASNYDTINFYTGYTSVQDKEPLRRANFGPMSWIALLRKDRASNMLWSYVEGRRKLIEDKLKVFQTTNASTKTEHHFKDLLTESFGYNDVKLFKAKTGDRNMKFENGNDYGLDVVNSPVSRQLSNTTTKSELNSKPRLFSNNYNVNDSAAKSKINERARSLGISFYAGDIDDELALADKIELILPNESVIWLLVGRFFTHIYPFYPVIDEVSFRANVSAIIGLEGYDNKKKVSINVEKKLDFANLGLLLLMLRFSYLSLLSTIESVNERNLNTADQSPEAQRLKFLLNNPINLEIVDCAQECLNQFNLLRRVNMTIMQLALFTRLYHMYAPEDGDSADGGDSQVFTATLVQMALSLGLNREPDLFPDACNDEKVNNIGRKIWYLLLIFDFNNAMALGTPLNISRSMFDTKFPFYKHGNSNILDTELEMKILSSSFPRMDRVYGPMFDIITTVLDVRGNINMASLAEKLNFVETYFNQEYGNLRSIFDDASVDGEEESDSEDLFVKTLKMKIYFASNFFLVTIYFHFFCYYENKKNSEYAYYYLKKIFSIIIGELVPYYLELLGNNPKIFRNSTDMIVIPSFEIILHKSLIICSAILIRIRLMLYTLKVNPNHDMSLLKDQRYSDMFSKLTKMDQLLQKSCKIFLETVGRLSKRYYYAWRIVKAGGFIHDLVKGKEFYEHLLENTTMENTGDGGEDVKDKKSLLDMKFSIEMLDDLIVLFEESLARVPRHKKMQTQQNQQTYQQQQRQYGQQNQPSDNSYNPQQSQNPDGSLITHGSTQRSNGSMSNSNNDSSGSLNGEAHSVGSTGSSSYSENFSAGNESVDRLWLQMLQLKRKDLNNSNLGMTPSFDFFNQTPVENARYQAETPGAFGLKGVNGEFLNDAGTGTGFDSGLNVMDHSLNELMKSSDFDLFQSLTFEDIWGKNM</sequence>
<keyword evidence="7" id="KW-1133">Transmembrane helix</keyword>
<proteinExistence type="predicted"/>
<evidence type="ECO:0000259" key="8">
    <source>
        <dbReference type="PROSITE" id="PS50048"/>
    </source>
</evidence>
<feature type="transmembrane region" description="Helical" evidence="7">
    <location>
        <begin position="676"/>
        <end position="695"/>
    </location>
</feature>
<dbReference type="SMART" id="SM00066">
    <property type="entry name" value="GAL4"/>
    <property type="match status" value="1"/>
</dbReference>
<feature type="compositionally biased region" description="Low complexity" evidence="6">
    <location>
        <begin position="898"/>
        <end position="918"/>
    </location>
</feature>
<accession>A0A9P0W0T3</accession>
<keyword evidence="2" id="KW-0805">Transcription regulation</keyword>
<dbReference type="GO" id="GO:0008270">
    <property type="term" value="F:zinc ion binding"/>
    <property type="evidence" value="ECO:0007669"/>
    <property type="project" value="InterPro"/>
</dbReference>
<keyword evidence="10" id="KW-1185">Reference proteome</keyword>
<comment type="caution">
    <text evidence="9">The sequence shown here is derived from an EMBL/GenBank/DDBJ whole genome shotgun (WGS) entry which is preliminary data.</text>
</comment>
<feature type="compositionally biased region" description="Polar residues" evidence="6">
    <location>
        <begin position="919"/>
        <end position="944"/>
    </location>
</feature>
<dbReference type="Proteomes" id="UP000837801">
    <property type="component" value="Unassembled WGS sequence"/>
</dbReference>
<dbReference type="GO" id="GO:0000978">
    <property type="term" value="F:RNA polymerase II cis-regulatory region sequence-specific DNA binding"/>
    <property type="evidence" value="ECO:0007669"/>
    <property type="project" value="TreeGrafter"/>
</dbReference>
<dbReference type="GO" id="GO:0045944">
    <property type="term" value="P:positive regulation of transcription by RNA polymerase II"/>
    <property type="evidence" value="ECO:0007669"/>
    <property type="project" value="TreeGrafter"/>
</dbReference>
<keyword evidence="7" id="KW-0472">Membrane</keyword>
<keyword evidence="3" id="KW-0238">DNA-binding</keyword>
<dbReference type="GO" id="GO:0000981">
    <property type="term" value="F:DNA-binding transcription factor activity, RNA polymerase II-specific"/>
    <property type="evidence" value="ECO:0007669"/>
    <property type="project" value="InterPro"/>
</dbReference>
<evidence type="ECO:0000256" key="2">
    <source>
        <dbReference type="ARBA" id="ARBA00023015"/>
    </source>
</evidence>
<dbReference type="PANTHER" id="PTHR31069:SF12">
    <property type="entry name" value="TRANSCRIPTION FACTOR DOMAIN-CONTAINING PROTEIN"/>
    <property type="match status" value="1"/>
</dbReference>
<dbReference type="Gene3D" id="4.10.240.10">
    <property type="entry name" value="Zn(2)-C6 fungal-type DNA-binding domain"/>
    <property type="match status" value="1"/>
</dbReference>
<dbReference type="PANTHER" id="PTHR31069">
    <property type="entry name" value="OLEATE-ACTIVATED TRANSCRIPTION FACTOR 1-RELATED"/>
    <property type="match status" value="1"/>
</dbReference>
<dbReference type="Pfam" id="PF04082">
    <property type="entry name" value="Fungal_trans"/>
    <property type="match status" value="1"/>
</dbReference>
<dbReference type="SUPFAM" id="SSF57701">
    <property type="entry name" value="Zn2/Cys6 DNA-binding domain"/>
    <property type="match status" value="1"/>
</dbReference>
<dbReference type="Pfam" id="PF00172">
    <property type="entry name" value="Zn_clus"/>
    <property type="match status" value="1"/>
</dbReference>
<feature type="compositionally biased region" description="Low complexity" evidence="6">
    <location>
        <begin position="945"/>
        <end position="979"/>
    </location>
</feature>
<keyword evidence="4" id="KW-0804">Transcription</keyword>